<name>A0A0C2WEF1_AMAMK</name>
<reference evidence="2 3" key="1">
    <citation type="submission" date="2014-04" db="EMBL/GenBank/DDBJ databases">
        <title>Evolutionary Origins and Diversification of the Mycorrhizal Mutualists.</title>
        <authorList>
            <consortium name="DOE Joint Genome Institute"/>
            <consortium name="Mycorrhizal Genomics Consortium"/>
            <person name="Kohler A."/>
            <person name="Kuo A."/>
            <person name="Nagy L.G."/>
            <person name="Floudas D."/>
            <person name="Copeland A."/>
            <person name="Barry K.W."/>
            <person name="Cichocki N."/>
            <person name="Veneault-Fourrey C."/>
            <person name="LaButti K."/>
            <person name="Lindquist E.A."/>
            <person name="Lipzen A."/>
            <person name="Lundell T."/>
            <person name="Morin E."/>
            <person name="Murat C."/>
            <person name="Riley R."/>
            <person name="Ohm R."/>
            <person name="Sun H."/>
            <person name="Tunlid A."/>
            <person name="Henrissat B."/>
            <person name="Grigoriev I.V."/>
            <person name="Hibbett D.S."/>
            <person name="Martin F."/>
        </authorList>
    </citation>
    <scope>NUCLEOTIDE SEQUENCE [LARGE SCALE GENOMIC DNA]</scope>
    <source>
        <strain evidence="2 3">Koide BX008</strain>
    </source>
</reference>
<proteinExistence type="predicted"/>
<sequence length="102" mass="11224">MSSTEGASASMHADPPRDTRQTEKQKELEEEVLTANEILQMFRESTIQISQMRATILELTTTIEALQAAPAAAPAAQPVTADFESDERQEVSEVLRLLLPPD</sequence>
<dbReference type="HOGENOM" id="CLU_2276777_0_0_1"/>
<accession>A0A0C2WEF1</accession>
<dbReference type="Proteomes" id="UP000054549">
    <property type="component" value="Unassembled WGS sequence"/>
</dbReference>
<dbReference type="InParanoid" id="A0A0C2WEF1"/>
<evidence type="ECO:0000313" key="3">
    <source>
        <dbReference type="Proteomes" id="UP000054549"/>
    </source>
</evidence>
<evidence type="ECO:0000313" key="2">
    <source>
        <dbReference type="EMBL" id="KIL54951.1"/>
    </source>
</evidence>
<gene>
    <name evidence="2" type="ORF">M378DRAFT_18387</name>
</gene>
<feature type="compositionally biased region" description="Basic and acidic residues" evidence="1">
    <location>
        <begin position="14"/>
        <end position="27"/>
    </location>
</feature>
<dbReference type="EMBL" id="KN818593">
    <property type="protein sequence ID" value="KIL54951.1"/>
    <property type="molecule type" value="Genomic_DNA"/>
</dbReference>
<keyword evidence="3" id="KW-1185">Reference proteome</keyword>
<evidence type="ECO:0000256" key="1">
    <source>
        <dbReference type="SAM" id="MobiDB-lite"/>
    </source>
</evidence>
<organism evidence="2 3">
    <name type="scientific">Amanita muscaria (strain Koide BX008)</name>
    <dbReference type="NCBI Taxonomy" id="946122"/>
    <lineage>
        <taxon>Eukaryota</taxon>
        <taxon>Fungi</taxon>
        <taxon>Dikarya</taxon>
        <taxon>Basidiomycota</taxon>
        <taxon>Agaricomycotina</taxon>
        <taxon>Agaricomycetes</taxon>
        <taxon>Agaricomycetidae</taxon>
        <taxon>Agaricales</taxon>
        <taxon>Pluteineae</taxon>
        <taxon>Amanitaceae</taxon>
        <taxon>Amanita</taxon>
    </lineage>
</organism>
<dbReference type="AlphaFoldDB" id="A0A0C2WEF1"/>
<protein>
    <submittedName>
        <fullName evidence="2">Uncharacterized protein</fullName>
    </submittedName>
</protein>
<feature type="region of interest" description="Disordered" evidence="1">
    <location>
        <begin position="1"/>
        <end position="29"/>
    </location>
</feature>